<dbReference type="InterPro" id="IPR013563">
    <property type="entry name" value="Oligopep_ABC_C"/>
</dbReference>
<keyword evidence="6 9" id="KW-0067">ATP-binding</keyword>
<comment type="similarity">
    <text evidence="2">Belongs to the ABC transporter superfamily.</text>
</comment>
<dbReference type="PROSITE" id="PS00211">
    <property type="entry name" value="ABC_TRANSPORTER_1"/>
    <property type="match status" value="1"/>
</dbReference>
<evidence type="ECO:0000256" key="3">
    <source>
        <dbReference type="ARBA" id="ARBA00022448"/>
    </source>
</evidence>
<keyword evidence="4" id="KW-1003">Cell membrane</keyword>
<organism evidence="9 10">
    <name type="scientific">Marinimicrococcus flavescens</name>
    <dbReference type="NCBI Taxonomy" id="3031815"/>
    <lineage>
        <taxon>Bacteria</taxon>
        <taxon>Pseudomonadati</taxon>
        <taxon>Pseudomonadota</taxon>
        <taxon>Alphaproteobacteria</taxon>
        <taxon>Geminicoccales</taxon>
        <taxon>Geminicoccaceae</taxon>
        <taxon>Marinimicrococcus</taxon>
    </lineage>
</organism>
<evidence type="ECO:0000256" key="4">
    <source>
        <dbReference type="ARBA" id="ARBA00022475"/>
    </source>
</evidence>
<dbReference type="AlphaFoldDB" id="A0AAP3UY80"/>
<dbReference type="Pfam" id="PF00005">
    <property type="entry name" value="ABC_tran"/>
    <property type="match status" value="1"/>
</dbReference>
<comment type="caution">
    <text evidence="9">The sequence shown here is derived from an EMBL/GenBank/DDBJ whole genome shotgun (WGS) entry which is preliminary data.</text>
</comment>
<dbReference type="InterPro" id="IPR003593">
    <property type="entry name" value="AAA+_ATPase"/>
</dbReference>
<evidence type="ECO:0000256" key="6">
    <source>
        <dbReference type="ARBA" id="ARBA00022840"/>
    </source>
</evidence>
<dbReference type="InterPro" id="IPR003439">
    <property type="entry name" value="ABC_transporter-like_ATP-bd"/>
</dbReference>
<dbReference type="EMBL" id="JARGEQ010000024">
    <property type="protein sequence ID" value="MDF1585520.1"/>
    <property type="molecule type" value="Genomic_DNA"/>
</dbReference>
<keyword evidence="10" id="KW-1185">Reference proteome</keyword>
<dbReference type="PANTHER" id="PTHR43297:SF2">
    <property type="entry name" value="DIPEPTIDE TRANSPORT ATP-BINDING PROTEIN DPPD"/>
    <property type="match status" value="1"/>
</dbReference>
<protein>
    <submittedName>
        <fullName evidence="9">ABC transporter ATP-binding protein</fullName>
    </submittedName>
</protein>
<dbReference type="SUPFAM" id="SSF52540">
    <property type="entry name" value="P-loop containing nucleoside triphosphate hydrolases"/>
    <property type="match status" value="1"/>
</dbReference>
<gene>
    <name evidence="9" type="ORF">PZ740_03860</name>
</gene>
<dbReference type="RefSeq" id="WP_327787938.1">
    <property type="nucleotide sequence ID" value="NZ_JARGEQ010000024.1"/>
</dbReference>
<dbReference type="Gene3D" id="3.40.50.300">
    <property type="entry name" value="P-loop containing nucleotide triphosphate hydrolases"/>
    <property type="match status" value="1"/>
</dbReference>
<dbReference type="PROSITE" id="PS50893">
    <property type="entry name" value="ABC_TRANSPORTER_2"/>
    <property type="match status" value="1"/>
</dbReference>
<accession>A0AAP3UY80</accession>
<name>A0AAP3UY80_9PROT</name>
<dbReference type="PANTHER" id="PTHR43297">
    <property type="entry name" value="OLIGOPEPTIDE TRANSPORT ATP-BINDING PROTEIN APPD"/>
    <property type="match status" value="1"/>
</dbReference>
<dbReference type="GO" id="GO:0005886">
    <property type="term" value="C:plasma membrane"/>
    <property type="evidence" value="ECO:0007669"/>
    <property type="project" value="UniProtKB-SubCell"/>
</dbReference>
<evidence type="ECO:0000256" key="1">
    <source>
        <dbReference type="ARBA" id="ARBA00004417"/>
    </source>
</evidence>
<evidence type="ECO:0000256" key="7">
    <source>
        <dbReference type="ARBA" id="ARBA00023136"/>
    </source>
</evidence>
<dbReference type="GO" id="GO:0015833">
    <property type="term" value="P:peptide transport"/>
    <property type="evidence" value="ECO:0007669"/>
    <property type="project" value="InterPro"/>
</dbReference>
<evidence type="ECO:0000256" key="2">
    <source>
        <dbReference type="ARBA" id="ARBA00005417"/>
    </source>
</evidence>
<evidence type="ECO:0000313" key="10">
    <source>
        <dbReference type="Proteomes" id="UP001301140"/>
    </source>
</evidence>
<evidence type="ECO:0000313" key="9">
    <source>
        <dbReference type="EMBL" id="MDF1585520.1"/>
    </source>
</evidence>
<keyword evidence="5" id="KW-0547">Nucleotide-binding</keyword>
<feature type="domain" description="ABC transporter" evidence="8">
    <location>
        <begin position="6"/>
        <end position="258"/>
    </location>
</feature>
<evidence type="ECO:0000256" key="5">
    <source>
        <dbReference type="ARBA" id="ARBA00022741"/>
    </source>
</evidence>
<dbReference type="InterPro" id="IPR050388">
    <property type="entry name" value="ABC_Ni/Peptide_Import"/>
</dbReference>
<keyword evidence="3" id="KW-0813">Transport</keyword>
<dbReference type="SMART" id="SM00382">
    <property type="entry name" value="AAA"/>
    <property type="match status" value="1"/>
</dbReference>
<sequence>MPQSLLRVRGLRTEFRSPRGSWFPVVNGVDLRLEAGETLAVVGESGCGKSMLAYSIMRLVPRPLGRPAGGEVLLGGRDLLQLSEREMRAVRGRDVSMIFQEPMTSLNPLMPVGEQVSESIREHESCTSGEAARRALELLDLVGIPEPAKRFGQYPHHLSGGMRQRVMIAIALACRPKVLIADEPTTALDVTIQAQVLALLDRLKREMGMGIILITHDLGVVAEWAQRVMVMYAGRKVEEASAEEFFGGPAHPYSRALLASVPSPELVLADGDHELTEIAGTVPPLDRLPQGCAFAGRCPRVQDRCGEEQPVLRPFGSEGRMVACLRADSPRAGEIGR</sequence>
<evidence type="ECO:0000259" key="8">
    <source>
        <dbReference type="PROSITE" id="PS50893"/>
    </source>
</evidence>
<dbReference type="GO" id="GO:0055085">
    <property type="term" value="P:transmembrane transport"/>
    <property type="evidence" value="ECO:0007669"/>
    <property type="project" value="UniProtKB-ARBA"/>
</dbReference>
<dbReference type="Pfam" id="PF08352">
    <property type="entry name" value="oligo_HPY"/>
    <property type="match status" value="1"/>
</dbReference>
<dbReference type="InterPro" id="IPR017871">
    <property type="entry name" value="ABC_transporter-like_CS"/>
</dbReference>
<comment type="subcellular location">
    <subcellularLocation>
        <location evidence="1">Cell inner membrane</location>
        <topology evidence="1">Peripheral membrane protein</topology>
    </subcellularLocation>
</comment>
<dbReference type="GO" id="GO:0005524">
    <property type="term" value="F:ATP binding"/>
    <property type="evidence" value="ECO:0007669"/>
    <property type="project" value="UniProtKB-KW"/>
</dbReference>
<dbReference type="NCBIfam" id="TIGR01727">
    <property type="entry name" value="oligo_HPY"/>
    <property type="match status" value="1"/>
</dbReference>
<dbReference type="InterPro" id="IPR027417">
    <property type="entry name" value="P-loop_NTPase"/>
</dbReference>
<dbReference type="CDD" id="cd03257">
    <property type="entry name" value="ABC_NikE_OppD_transporters"/>
    <property type="match status" value="1"/>
</dbReference>
<dbReference type="FunFam" id="3.40.50.300:FF:000016">
    <property type="entry name" value="Oligopeptide ABC transporter ATP-binding component"/>
    <property type="match status" value="1"/>
</dbReference>
<reference evidence="9 10" key="1">
    <citation type="submission" date="2023-03" db="EMBL/GenBank/DDBJ databases">
        <title>YIM 152171 draft genome.</title>
        <authorList>
            <person name="Yang Z."/>
        </authorList>
    </citation>
    <scope>NUCLEOTIDE SEQUENCE [LARGE SCALE GENOMIC DNA]</scope>
    <source>
        <strain evidence="9 10">YIM 152171</strain>
    </source>
</reference>
<keyword evidence="7" id="KW-0472">Membrane</keyword>
<dbReference type="Proteomes" id="UP001301140">
    <property type="component" value="Unassembled WGS sequence"/>
</dbReference>
<proteinExistence type="inferred from homology"/>
<dbReference type="GO" id="GO:0016887">
    <property type="term" value="F:ATP hydrolysis activity"/>
    <property type="evidence" value="ECO:0007669"/>
    <property type="project" value="InterPro"/>
</dbReference>